<organism evidence="1 2">
    <name type="scientific">Paxillus rubicundulus Ve08.2h10</name>
    <dbReference type="NCBI Taxonomy" id="930991"/>
    <lineage>
        <taxon>Eukaryota</taxon>
        <taxon>Fungi</taxon>
        <taxon>Dikarya</taxon>
        <taxon>Basidiomycota</taxon>
        <taxon>Agaricomycotina</taxon>
        <taxon>Agaricomycetes</taxon>
        <taxon>Agaricomycetidae</taxon>
        <taxon>Boletales</taxon>
        <taxon>Paxilineae</taxon>
        <taxon>Paxillaceae</taxon>
        <taxon>Paxillus</taxon>
    </lineage>
</organism>
<reference evidence="1 2" key="1">
    <citation type="submission" date="2014-04" db="EMBL/GenBank/DDBJ databases">
        <authorList>
            <consortium name="DOE Joint Genome Institute"/>
            <person name="Kuo A."/>
            <person name="Kohler A."/>
            <person name="Jargeat P."/>
            <person name="Nagy L.G."/>
            <person name="Floudas D."/>
            <person name="Copeland A."/>
            <person name="Barry K.W."/>
            <person name="Cichocki N."/>
            <person name="Veneault-Fourrey C."/>
            <person name="LaButti K."/>
            <person name="Lindquist E.A."/>
            <person name="Lipzen A."/>
            <person name="Lundell T."/>
            <person name="Morin E."/>
            <person name="Murat C."/>
            <person name="Sun H."/>
            <person name="Tunlid A."/>
            <person name="Henrissat B."/>
            <person name="Grigoriev I.V."/>
            <person name="Hibbett D.S."/>
            <person name="Martin F."/>
            <person name="Nordberg H.P."/>
            <person name="Cantor M.N."/>
            <person name="Hua S.X."/>
        </authorList>
    </citation>
    <scope>NUCLEOTIDE SEQUENCE [LARGE SCALE GENOMIC DNA]</scope>
    <source>
        <strain evidence="1 2">Ve08.2h10</strain>
    </source>
</reference>
<dbReference type="Proteomes" id="UP000054538">
    <property type="component" value="Unassembled WGS sequence"/>
</dbReference>
<reference evidence="2" key="2">
    <citation type="submission" date="2015-01" db="EMBL/GenBank/DDBJ databases">
        <title>Evolutionary Origins and Diversification of the Mycorrhizal Mutualists.</title>
        <authorList>
            <consortium name="DOE Joint Genome Institute"/>
            <consortium name="Mycorrhizal Genomics Consortium"/>
            <person name="Kohler A."/>
            <person name="Kuo A."/>
            <person name="Nagy L.G."/>
            <person name="Floudas D."/>
            <person name="Copeland A."/>
            <person name="Barry K.W."/>
            <person name="Cichocki N."/>
            <person name="Veneault-Fourrey C."/>
            <person name="LaButti K."/>
            <person name="Lindquist E.A."/>
            <person name="Lipzen A."/>
            <person name="Lundell T."/>
            <person name="Morin E."/>
            <person name="Murat C."/>
            <person name="Riley R."/>
            <person name="Ohm R."/>
            <person name="Sun H."/>
            <person name="Tunlid A."/>
            <person name="Henrissat B."/>
            <person name="Grigoriev I.V."/>
            <person name="Hibbett D.S."/>
            <person name="Martin F."/>
        </authorList>
    </citation>
    <scope>NUCLEOTIDE SEQUENCE [LARGE SCALE GENOMIC DNA]</scope>
    <source>
        <strain evidence="2">Ve08.2h10</strain>
    </source>
</reference>
<keyword evidence="2" id="KW-1185">Reference proteome</keyword>
<proteinExistence type="predicted"/>
<accession>A0A0D0D755</accession>
<evidence type="ECO:0000313" key="1">
    <source>
        <dbReference type="EMBL" id="KIK76044.1"/>
    </source>
</evidence>
<dbReference type="HOGENOM" id="CLU_083083_0_0_1"/>
<sequence>NSNTGATATMLCTKLDTLNIQLSVPNARYQKNEKKIKISVDENIKWSYKWTKTFAPSLGHELLLPLSSSIKISLFGKHIVRDHLLGSYSGRVIDFLLDKEMSLELQGEGCTTATIRLSPVVDFQQAVNDWVDASLARLDNNEGLAEGLDNFDQAISTTQAMYHAVETYGQYIAPLGQALRLMIKLIDNVADAHPLLKVGWTLLSSVYTVSLVQTLEMQC</sequence>
<dbReference type="InParanoid" id="A0A0D0D755"/>
<dbReference type="STRING" id="930991.A0A0D0D755"/>
<dbReference type="OrthoDB" id="163438at2759"/>
<feature type="non-terminal residue" evidence="1">
    <location>
        <position position="219"/>
    </location>
</feature>
<dbReference type="AlphaFoldDB" id="A0A0D0D755"/>
<dbReference type="EMBL" id="KN827704">
    <property type="protein sequence ID" value="KIK76044.1"/>
    <property type="molecule type" value="Genomic_DNA"/>
</dbReference>
<name>A0A0D0D755_9AGAM</name>
<protein>
    <submittedName>
        <fullName evidence="1">Uncharacterized protein</fullName>
    </submittedName>
</protein>
<gene>
    <name evidence="1" type="ORF">PAXRUDRAFT_835484</name>
</gene>
<evidence type="ECO:0000313" key="2">
    <source>
        <dbReference type="Proteomes" id="UP000054538"/>
    </source>
</evidence>